<evidence type="ECO:0000256" key="2">
    <source>
        <dbReference type="ARBA" id="ARBA00008388"/>
    </source>
</evidence>
<dbReference type="PIRSF" id="PIRSF005229">
    <property type="entry name" value="AOX"/>
    <property type="match status" value="1"/>
</dbReference>
<accession>A0ABP0ZHL0</accession>
<dbReference type="EMBL" id="OZ022406">
    <property type="protein sequence ID" value="CAK9436815.1"/>
    <property type="molecule type" value="Genomic_DNA"/>
</dbReference>
<dbReference type="PANTHER" id="PTHR31803">
    <property type="entry name" value="ALTERNATIVE OXIDASE"/>
    <property type="match status" value="1"/>
</dbReference>
<keyword evidence="17" id="KW-1185">Reference proteome</keyword>
<keyword evidence="9 13" id="KW-0560">Oxidoreductase</keyword>
<proteinExistence type="inferred from homology"/>
<evidence type="ECO:0000256" key="4">
    <source>
        <dbReference type="ARBA" id="ARBA00022660"/>
    </source>
</evidence>
<dbReference type="RefSeq" id="XP_066828275.1">
    <property type="nucleotide sequence ID" value="XM_066971214.1"/>
</dbReference>
<evidence type="ECO:0000313" key="17">
    <source>
        <dbReference type="Proteomes" id="UP001497383"/>
    </source>
</evidence>
<dbReference type="InterPro" id="IPR038659">
    <property type="entry name" value="AOX_sf"/>
</dbReference>
<keyword evidence="5 13" id="KW-0812">Transmembrane</keyword>
<evidence type="ECO:0000313" key="16">
    <source>
        <dbReference type="EMBL" id="CAK9436815.1"/>
    </source>
</evidence>
<evidence type="ECO:0000256" key="5">
    <source>
        <dbReference type="ARBA" id="ARBA00022692"/>
    </source>
</evidence>
<gene>
    <name evidence="16" type="ORF">LODBEIA_P13370</name>
</gene>
<organism evidence="16 17">
    <name type="scientific">Lodderomyces beijingensis</name>
    <dbReference type="NCBI Taxonomy" id="1775926"/>
    <lineage>
        <taxon>Eukaryota</taxon>
        <taxon>Fungi</taxon>
        <taxon>Dikarya</taxon>
        <taxon>Ascomycota</taxon>
        <taxon>Saccharomycotina</taxon>
        <taxon>Pichiomycetes</taxon>
        <taxon>Debaryomycetaceae</taxon>
        <taxon>Candida/Lodderomyces clade</taxon>
        <taxon>Lodderomyces</taxon>
    </lineage>
</organism>
<evidence type="ECO:0000256" key="13">
    <source>
        <dbReference type="RuleBase" id="RU003779"/>
    </source>
</evidence>
<reference evidence="16 17" key="1">
    <citation type="submission" date="2024-03" db="EMBL/GenBank/DDBJ databases">
        <authorList>
            <person name="Brejova B."/>
        </authorList>
    </citation>
    <scope>NUCLEOTIDE SEQUENCE [LARGE SCALE GENOMIC DNA]</scope>
    <source>
        <strain evidence="16 17">CBS 14171</strain>
    </source>
</reference>
<dbReference type="Proteomes" id="UP001497383">
    <property type="component" value="Chromosome 2"/>
</dbReference>
<dbReference type="PANTHER" id="PTHR31803:SF3">
    <property type="entry name" value="ALTERNATIVE OXIDASE"/>
    <property type="match status" value="1"/>
</dbReference>
<evidence type="ECO:0000256" key="7">
    <source>
        <dbReference type="ARBA" id="ARBA00022982"/>
    </source>
</evidence>
<evidence type="ECO:0000256" key="6">
    <source>
        <dbReference type="ARBA" id="ARBA00022723"/>
    </source>
</evidence>
<evidence type="ECO:0000256" key="1">
    <source>
        <dbReference type="ARBA" id="ARBA00004370"/>
    </source>
</evidence>
<dbReference type="Gene3D" id="1.20.1260.140">
    <property type="entry name" value="Alternative oxidase"/>
    <property type="match status" value="1"/>
</dbReference>
<evidence type="ECO:0000256" key="8">
    <source>
        <dbReference type="ARBA" id="ARBA00022989"/>
    </source>
</evidence>
<name>A0ABP0ZHL0_9ASCO</name>
<comment type="function">
    <text evidence="12">Catalyzes cyanide-resistant oxygen consumption. May increase respiration when the cytochrome respiratory pathway is restricted, or in response to low temperatures.</text>
</comment>
<dbReference type="EC" id="1.-.-.-" evidence="13"/>
<dbReference type="InterPro" id="IPR002680">
    <property type="entry name" value="AOX"/>
</dbReference>
<keyword evidence="4 13" id="KW-0679">Respiratory chain</keyword>
<comment type="cofactor">
    <cofactor evidence="13">
        <name>Fe cation</name>
        <dbReference type="ChEBI" id="CHEBI:24875"/>
    </cofactor>
    <text evidence="13">Binds 2 iron ions per subunit.</text>
</comment>
<evidence type="ECO:0000256" key="11">
    <source>
        <dbReference type="ARBA" id="ARBA00023136"/>
    </source>
</evidence>
<keyword evidence="7 13" id="KW-0249">Electron transport</keyword>
<keyword evidence="6 13" id="KW-0479">Metal-binding</keyword>
<keyword evidence="11 13" id="KW-0472">Membrane</keyword>
<comment type="similarity">
    <text evidence="2 13">Belongs to the alternative oxidase family.</text>
</comment>
<keyword evidence="8 15" id="KW-1133">Transmembrane helix</keyword>
<dbReference type="Pfam" id="PF01786">
    <property type="entry name" value="AOX"/>
    <property type="match status" value="1"/>
</dbReference>
<evidence type="ECO:0000256" key="15">
    <source>
        <dbReference type="SAM" id="Phobius"/>
    </source>
</evidence>
<feature type="region of interest" description="Disordered" evidence="14">
    <location>
        <begin position="36"/>
        <end position="55"/>
    </location>
</feature>
<comment type="subcellular location">
    <subcellularLocation>
        <location evidence="1">Membrane</location>
    </subcellularLocation>
</comment>
<evidence type="ECO:0000256" key="10">
    <source>
        <dbReference type="ARBA" id="ARBA00023004"/>
    </source>
</evidence>
<dbReference type="GeneID" id="92206533"/>
<keyword evidence="3" id="KW-0813">Transport</keyword>
<evidence type="ECO:0000256" key="12">
    <source>
        <dbReference type="ARBA" id="ARBA00025285"/>
    </source>
</evidence>
<feature type="transmembrane region" description="Helical" evidence="15">
    <location>
        <begin position="240"/>
        <end position="259"/>
    </location>
</feature>
<protein>
    <recommendedName>
        <fullName evidence="13">Alternative oxidase</fullName>
        <ecNumber evidence="13">1.-.-.-</ecNumber>
    </recommendedName>
</protein>
<evidence type="ECO:0000256" key="14">
    <source>
        <dbReference type="SAM" id="MobiDB-lite"/>
    </source>
</evidence>
<evidence type="ECO:0000256" key="9">
    <source>
        <dbReference type="ARBA" id="ARBA00023002"/>
    </source>
</evidence>
<sequence length="381" mass="43595">MLKAIVRNQSSRLGTPAFARLATPSLTAVRFATATTTPAIKQPTPSPQDGKSQEEINKNLPVDSINVETPNFEPGTRGFFDIKTRVYNNQGIMENDDDKFLTKAEYNHVEYTEAGLHRVKVSHRTPETLGDKVCWNLTMTCRRIFDFVTGFHEPVTGEPGEFLGTRYQMTEGKWMTRVIFLESIAAIPGNVASMLRALRSCRLLKRDKAWIESLRDEAENERMHLLTFIKIGKPSWFTRSIMYVGQGIFTNAFFLIYLINPRYCHRFVGTLEEEAVKTYTLLLKQMKETDELPLFDNMIIPTVAVDYWPGLAPESSFYQLILQIRADESKHREINHTLANLDYDNDRNPFALQIKGVDKPQPNMGLDVVRPNGWARKDLIL</sequence>
<evidence type="ECO:0000256" key="3">
    <source>
        <dbReference type="ARBA" id="ARBA00022448"/>
    </source>
</evidence>
<keyword evidence="10 13" id="KW-0408">Iron</keyword>